<keyword evidence="4 10" id="KW-0812">Transmembrane</keyword>
<evidence type="ECO:0000256" key="2">
    <source>
        <dbReference type="ARBA" id="ARBA00022475"/>
    </source>
</evidence>
<accession>A0A7W8M939</accession>
<dbReference type="InterPro" id="IPR003593">
    <property type="entry name" value="AAA+_ATPase"/>
</dbReference>
<keyword evidence="14" id="KW-1185">Reference proteome</keyword>
<dbReference type="InterPro" id="IPR017871">
    <property type="entry name" value="ABC_transporter-like_CS"/>
</dbReference>
<dbReference type="Proteomes" id="UP000532440">
    <property type="component" value="Unassembled WGS sequence"/>
</dbReference>
<dbReference type="SUPFAM" id="SSF52540">
    <property type="entry name" value="P-loop containing nucleoside triphosphate hydrolases"/>
    <property type="match status" value="1"/>
</dbReference>
<feature type="transmembrane region" description="Helical" evidence="10">
    <location>
        <begin position="36"/>
        <end position="57"/>
    </location>
</feature>
<name>A0A7W8M939_9BURK</name>
<evidence type="ECO:0000313" key="14">
    <source>
        <dbReference type="Proteomes" id="UP000532440"/>
    </source>
</evidence>
<evidence type="ECO:0000256" key="5">
    <source>
        <dbReference type="ARBA" id="ARBA00022741"/>
    </source>
</evidence>
<dbReference type="InterPro" id="IPR036640">
    <property type="entry name" value="ABC1_TM_sf"/>
</dbReference>
<keyword evidence="7 10" id="KW-1133">Transmembrane helix</keyword>
<dbReference type="PROSITE" id="PS50893">
    <property type="entry name" value="ABC_TRANSPORTER_2"/>
    <property type="match status" value="1"/>
</dbReference>
<evidence type="ECO:0000256" key="7">
    <source>
        <dbReference type="ARBA" id="ARBA00022989"/>
    </source>
</evidence>
<dbReference type="InterPro" id="IPR027417">
    <property type="entry name" value="P-loop_NTPase"/>
</dbReference>
<evidence type="ECO:0000256" key="1">
    <source>
        <dbReference type="ARBA" id="ARBA00004651"/>
    </source>
</evidence>
<evidence type="ECO:0000313" key="13">
    <source>
        <dbReference type="EMBL" id="MBB5271664.1"/>
    </source>
</evidence>
<keyword evidence="8 10" id="KW-0472">Membrane</keyword>
<dbReference type="SUPFAM" id="SSF90123">
    <property type="entry name" value="ABC transporter transmembrane region"/>
    <property type="match status" value="1"/>
</dbReference>
<proteinExistence type="predicted"/>
<dbReference type="GO" id="GO:0005886">
    <property type="term" value="C:plasma membrane"/>
    <property type="evidence" value="ECO:0007669"/>
    <property type="project" value="UniProtKB-SubCell"/>
</dbReference>
<comment type="caution">
    <text evidence="13">The sequence shown here is derived from an EMBL/GenBank/DDBJ whole genome shotgun (WGS) entry which is preliminary data.</text>
</comment>
<evidence type="ECO:0000256" key="9">
    <source>
        <dbReference type="SAM" id="MobiDB-lite"/>
    </source>
</evidence>
<feature type="region of interest" description="Disordered" evidence="9">
    <location>
        <begin position="339"/>
        <end position="375"/>
    </location>
</feature>
<dbReference type="Gene3D" id="3.40.50.300">
    <property type="entry name" value="P-loop containing nucleotide triphosphate hydrolases"/>
    <property type="match status" value="1"/>
</dbReference>
<dbReference type="InterPro" id="IPR011527">
    <property type="entry name" value="ABC1_TM_dom"/>
</dbReference>
<dbReference type="EMBL" id="JACHGB010000003">
    <property type="protein sequence ID" value="MBB5271664.1"/>
    <property type="molecule type" value="Genomic_DNA"/>
</dbReference>
<dbReference type="GO" id="GO:0005524">
    <property type="term" value="F:ATP binding"/>
    <property type="evidence" value="ECO:0007669"/>
    <property type="project" value="UniProtKB-KW"/>
</dbReference>
<dbReference type="PROSITE" id="PS50929">
    <property type="entry name" value="ABC_TM1F"/>
    <property type="match status" value="1"/>
</dbReference>
<dbReference type="RefSeq" id="WP_183966239.1">
    <property type="nucleotide sequence ID" value="NZ_BAABEW010000001.1"/>
</dbReference>
<keyword evidence="2" id="KW-1003">Cell membrane</keyword>
<reference evidence="13 14" key="1">
    <citation type="submission" date="2020-08" db="EMBL/GenBank/DDBJ databases">
        <title>Genomic Encyclopedia of Type Strains, Phase IV (KMG-IV): sequencing the most valuable type-strain genomes for metagenomic binning, comparative biology and taxonomic classification.</title>
        <authorList>
            <person name="Goeker M."/>
        </authorList>
    </citation>
    <scope>NUCLEOTIDE SEQUENCE [LARGE SCALE GENOMIC DNA]</scope>
    <source>
        <strain evidence="13 14">DSM 29781</strain>
    </source>
</reference>
<dbReference type="FunFam" id="3.40.50.300:FF:000218">
    <property type="entry name" value="Multidrug ABC transporter ATP-binding protein"/>
    <property type="match status" value="1"/>
</dbReference>
<dbReference type="Pfam" id="PF00005">
    <property type="entry name" value="ABC_tran"/>
    <property type="match status" value="1"/>
</dbReference>
<feature type="transmembrane region" description="Helical" evidence="10">
    <location>
        <begin position="262"/>
        <end position="284"/>
    </location>
</feature>
<dbReference type="Pfam" id="PF00664">
    <property type="entry name" value="ABC_membrane"/>
    <property type="match status" value="1"/>
</dbReference>
<dbReference type="InterPro" id="IPR039421">
    <property type="entry name" value="Type_1_exporter"/>
</dbReference>
<feature type="transmembrane region" description="Helical" evidence="10">
    <location>
        <begin position="176"/>
        <end position="195"/>
    </location>
</feature>
<comment type="subcellular location">
    <subcellularLocation>
        <location evidence="1">Cell membrane</location>
        <topology evidence="1">Multi-pass membrane protein</topology>
    </subcellularLocation>
</comment>
<dbReference type="AlphaFoldDB" id="A0A7W8M939"/>
<sequence>MPDHSPEGRPSAVASRSALSVLRSLLPFLAPYKGRLAVAALALVVAAGAALAVPVAFRQLIDLGFSDAGSAQVNRWFIGLFAVAVVLALGTAVRFYFVSWLGERVTADLRAAIYRHVLRQDPGFFETLKSGEVLSRLTTDTTLIQTLVGTSISMGLRNALLFVGSLVMMLVTSPRLAGLIVGLIALVVLPILVMGRRVRRLSRDSQDRVADTSALAGERLNAIQTVQAFAREAFESQRFSDATERAFRAAVRRTRARSMLTALAITLVFGAIVFVLWLGAHAVIEGRMTAGLLTQFILYAALVAGATGALSEVLGDVQRAAGATERLLELLDAQPGIRRQPMTEAQASSDPGARSAPGARSDSEAGASALSPPSRTCDVDLQAGSIGSGARLLQPAAGARLDVEHLSFSYPTRPGERALDDVSLHVRAGESVAIVGPSGSGKTTLFQLLLRFHDPQQGRILLDGRDIRGFEPTELRLGIGIVAQDNVVFSADAMENIRYGRLEASDEEVIEAARAAHAHEFIERLPQGYRTDLGERGVRLSGGQRQRVAIARALLKNPPLLLLDEATSALDAESERLVQDALEQAMQGRTTLVIAHRLATVVRADRIVVLEAGRIVESGTHAQLSARGGLYARLARMQFTNFDGERGSA</sequence>
<keyword evidence="5" id="KW-0547">Nucleotide-binding</keyword>
<keyword evidence="3" id="KW-0997">Cell inner membrane</keyword>
<evidence type="ECO:0000256" key="8">
    <source>
        <dbReference type="ARBA" id="ARBA00023136"/>
    </source>
</evidence>
<feature type="domain" description="ABC transmembrane type-1" evidence="12">
    <location>
        <begin position="37"/>
        <end position="319"/>
    </location>
</feature>
<evidence type="ECO:0000259" key="11">
    <source>
        <dbReference type="PROSITE" id="PS50893"/>
    </source>
</evidence>
<feature type="transmembrane region" description="Helical" evidence="10">
    <location>
        <begin position="77"/>
        <end position="97"/>
    </location>
</feature>
<dbReference type="GO" id="GO:0016887">
    <property type="term" value="F:ATP hydrolysis activity"/>
    <property type="evidence" value="ECO:0007669"/>
    <property type="project" value="InterPro"/>
</dbReference>
<dbReference type="InterPro" id="IPR003439">
    <property type="entry name" value="ABC_transporter-like_ATP-bd"/>
</dbReference>
<protein>
    <submittedName>
        <fullName evidence="13">ATP-binding cassette subfamily B protein</fullName>
    </submittedName>
</protein>
<feature type="domain" description="ABC transporter" evidence="11">
    <location>
        <begin position="401"/>
        <end position="637"/>
    </location>
</feature>
<dbReference type="CDD" id="cd18575">
    <property type="entry name" value="ABC_6TM_bac_exporter_ABCB8_10_like"/>
    <property type="match status" value="1"/>
</dbReference>
<dbReference type="PANTHER" id="PTHR43394">
    <property type="entry name" value="ATP-DEPENDENT PERMEASE MDL1, MITOCHONDRIAL"/>
    <property type="match status" value="1"/>
</dbReference>
<evidence type="ECO:0000256" key="10">
    <source>
        <dbReference type="SAM" id="Phobius"/>
    </source>
</evidence>
<evidence type="ECO:0000256" key="3">
    <source>
        <dbReference type="ARBA" id="ARBA00022519"/>
    </source>
</evidence>
<organism evidence="13 14">
    <name type="scientific">Quisquiliibacterium transsilvanicum</name>
    <dbReference type="NCBI Taxonomy" id="1549638"/>
    <lineage>
        <taxon>Bacteria</taxon>
        <taxon>Pseudomonadati</taxon>
        <taxon>Pseudomonadota</taxon>
        <taxon>Betaproteobacteria</taxon>
        <taxon>Burkholderiales</taxon>
        <taxon>Burkholderiaceae</taxon>
        <taxon>Quisquiliibacterium</taxon>
    </lineage>
</organism>
<dbReference type="GO" id="GO:0015421">
    <property type="term" value="F:ABC-type oligopeptide transporter activity"/>
    <property type="evidence" value="ECO:0007669"/>
    <property type="project" value="TreeGrafter"/>
</dbReference>
<evidence type="ECO:0000259" key="12">
    <source>
        <dbReference type="PROSITE" id="PS50929"/>
    </source>
</evidence>
<dbReference type="PROSITE" id="PS00211">
    <property type="entry name" value="ABC_TRANSPORTER_1"/>
    <property type="match status" value="1"/>
</dbReference>
<dbReference type="Gene3D" id="1.20.1560.10">
    <property type="entry name" value="ABC transporter type 1, transmembrane domain"/>
    <property type="match status" value="1"/>
</dbReference>
<keyword evidence="6 13" id="KW-0067">ATP-binding</keyword>
<dbReference type="GO" id="GO:0090374">
    <property type="term" value="P:oligopeptide export from mitochondrion"/>
    <property type="evidence" value="ECO:0007669"/>
    <property type="project" value="TreeGrafter"/>
</dbReference>
<evidence type="ECO:0000256" key="6">
    <source>
        <dbReference type="ARBA" id="ARBA00022840"/>
    </source>
</evidence>
<dbReference type="SMART" id="SM00382">
    <property type="entry name" value="AAA"/>
    <property type="match status" value="1"/>
</dbReference>
<evidence type="ECO:0000256" key="4">
    <source>
        <dbReference type="ARBA" id="ARBA00022692"/>
    </source>
</evidence>
<gene>
    <name evidence="13" type="ORF">HNQ70_001674</name>
</gene>
<dbReference type="PANTHER" id="PTHR43394:SF1">
    <property type="entry name" value="ATP-BINDING CASSETTE SUB-FAMILY B MEMBER 10, MITOCHONDRIAL"/>
    <property type="match status" value="1"/>
</dbReference>